<dbReference type="KEGG" id="lpil:LIP_3523"/>
<reference evidence="3" key="1">
    <citation type="submission" date="2015-07" db="EMBL/GenBank/DDBJ databases">
        <title>Complete genome sequence and phylogenetic analysis of Limnochorda pilosa.</title>
        <authorList>
            <person name="Watanabe M."/>
            <person name="Kojima H."/>
            <person name="Fukui M."/>
        </authorList>
    </citation>
    <scope>NUCLEOTIDE SEQUENCE [LARGE SCALE GENOMIC DNA]</scope>
    <source>
        <strain evidence="3">HC45</strain>
    </source>
</reference>
<protein>
    <recommendedName>
        <fullName evidence="4">PorV/PorQ family protein</fullName>
    </recommendedName>
</protein>
<feature type="signal peptide" evidence="1">
    <location>
        <begin position="1"/>
        <end position="29"/>
    </location>
</feature>
<dbReference type="AlphaFoldDB" id="A0A0K2SQD1"/>
<proteinExistence type="predicted"/>
<evidence type="ECO:0008006" key="4">
    <source>
        <dbReference type="Google" id="ProtNLM"/>
    </source>
</evidence>
<dbReference type="EMBL" id="AP014924">
    <property type="protein sequence ID" value="BAS29335.1"/>
    <property type="molecule type" value="Genomic_DNA"/>
</dbReference>
<dbReference type="Gene3D" id="2.40.160.60">
    <property type="entry name" value="Outer membrane protein transport protein (OMPP1/FadL/TodX)"/>
    <property type="match status" value="1"/>
</dbReference>
<organism evidence="2 3">
    <name type="scientific">Limnochorda pilosa</name>
    <dbReference type="NCBI Taxonomy" id="1555112"/>
    <lineage>
        <taxon>Bacteria</taxon>
        <taxon>Bacillati</taxon>
        <taxon>Bacillota</taxon>
        <taxon>Limnochordia</taxon>
        <taxon>Limnochordales</taxon>
        <taxon>Limnochordaceae</taxon>
        <taxon>Limnochorda</taxon>
    </lineage>
</organism>
<dbReference type="RefSeq" id="WP_068140920.1">
    <property type="nucleotide sequence ID" value="NZ_AP014924.1"/>
</dbReference>
<accession>A0A0K2SQD1</accession>
<evidence type="ECO:0000313" key="3">
    <source>
        <dbReference type="Proteomes" id="UP000065807"/>
    </source>
</evidence>
<evidence type="ECO:0000256" key="1">
    <source>
        <dbReference type="SAM" id="SignalP"/>
    </source>
</evidence>
<feature type="chain" id="PRO_5005487117" description="PorV/PorQ family protein" evidence="1">
    <location>
        <begin position="30"/>
        <end position="306"/>
    </location>
</feature>
<name>A0A0K2SQD1_LIMPI</name>
<evidence type="ECO:0000313" key="2">
    <source>
        <dbReference type="EMBL" id="BAS29335.1"/>
    </source>
</evidence>
<reference evidence="3" key="2">
    <citation type="journal article" date="2016" name="Int. J. Syst. Evol. Microbiol.">
        <title>Complete genome sequence and cell structure of Limnochorda pilosa, a Gram-negative spore-former within the phylum Firmicutes.</title>
        <authorList>
            <person name="Watanabe M."/>
            <person name="Kojima H."/>
            <person name="Fukui M."/>
        </authorList>
    </citation>
    <scope>NUCLEOTIDE SEQUENCE [LARGE SCALE GENOMIC DNA]</scope>
    <source>
        <strain evidence="3">HC45</strain>
    </source>
</reference>
<dbReference type="OrthoDB" id="9810182at2"/>
<keyword evidence="1" id="KW-0732">Signal</keyword>
<gene>
    <name evidence="2" type="ORF">LIP_3523</name>
</gene>
<dbReference type="SUPFAM" id="SSF56935">
    <property type="entry name" value="Porins"/>
    <property type="match status" value="1"/>
</dbReference>
<sequence>MSLARTPARARPWILAVALLGASWVVAPAAAGQVGAGASTATGADSRALAMGGAYAAIVEGASAAYYNPAALAWAEDREVVSLYARDFGVVNNLHLSLALPTVGATFMLVQVSSEERDAAGDPLAAFSTSEMATWLGFGRPLGKLALGASVLAYRQGLRETSSLGLSLTSGAMAKIGPIRVAAMVRNLPGFVLPGGGDPVVMASSATLALAVEGSWWLGTVEYEQPLTAHATPAPDGATLGGGSLRVGGEVRLDLVALRAGFWTRDGLWTPTGGVGVALDLGSVDYAYEAHPFLGGSHRVSLRVRF</sequence>
<dbReference type="Proteomes" id="UP000065807">
    <property type="component" value="Chromosome"/>
</dbReference>
<keyword evidence="3" id="KW-1185">Reference proteome</keyword>